<evidence type="ECO:0000256" key="3">
    <source>
        <dbReference type="ARBA" id="ARBA00022527"/>
    </source>
</evidence>
<comment type="similarity">
    <text evidence="1">Belongs to the protein kinase superfamily. STE Ser/Thr protein kinase family. STE20 subfamily.</text>
</comment>
<dbReference type="PANTHER" id="PTHR47096:SF1">
    <property type="entry name" value="MISSHAPEN LIKE KINASE 1"/>
    <property type="match status" value="1"/>
</dbReference>
<evidence type="ECO:0000259" key="6">
    <source>
        <dbReference type="Pfam" id="PF00780"/>
    </source>
</evidence>
<evidence type="ECO:0000256" key="1">
    <source>
        <dbReference type="ARBA" id="ARBA00008874"/>
    </source>
</evidence>
<feature type="domain" description="CNH" evidence="6">
    <location>
        <begin position="8"/>
        <end position="87"/>
    </location>
</feature>
<proteinExistence type="inferred from homology"/>
<dbReference type="GO" id="GO:0005829">
    <property type="term" value="C:cytosol"/>
    <property type="evidence" value="ECO:0007669"/>
    <property type="project" value="TreeGrafter"/>
</dbReference>
<sequence>MVILPNTDGLQLLLCYDNEGVYVNTSGKITKNVVLQWGELPTSVAYISTGQIMGWGNKAIEIRAADTGHLNGVFMHKKAQKLKFLCERNDKVFFSSVRSGSSCQIYFMTLNRPGLTNW</sequence>
<organism evidence="7">
    <name type="scientific">Octopus bimaculoides</name>
    <name type="common">California two-spotted octopus</name>
    <dbReference type="NCBI Taxonomy" id="37653"/>
    <lineage>
        <taxon>Eukaryota</taxon>
        <taxon>Metazoa</taxon>
        <taxon>Spiralia</taxon>
        <taxon>Lophotrochozoa</taxon>
        <taxon>Mollusca</taxon>
        <taxon>Cephalopoda</taxon>
        <taxon>Coleoidea</taxon>
        <taxon>Octopodiformes</taxon>
        <taxon>Octopoda</taxon>
        <taxon>Incirrata</taxon>
        <taxon>Octopodidae</taxon>
        <taxon>Octopus</taxon>
    </lineage>
</organism>
<dbReference type="GO" id="GO:0004674">
    <property type="term" value="F:protein serine/threonine kinase activity"/>
    <property type="evidence" value="ECO:0007669"/>
    <property type="project" value="UniProtKB-KW"/>
</dbReference>
<dbReference type="STRING" id="37653.A0A0L8FQN2"/>
<dbReference type="InterPro" id="IPR001180">
    <property type="entry name" value="CNH_dom"/>
</dbReference>
<evidence type="ECO:0000256" key="5">
    <source>
        <dbReference type="ARBA" id="ARBA00022777"/>
    </source>
</evidence>
<protein>
    <recommendedName>
        <fullName evidence="2">non-specific serine/threonine protein kinase</fullName>
        <ecNumber evidence="2">2.7.11.1</ecNumber>
    </recommendedName>
</protein>
<keyword evidence="4" id="KW-0808">Transferase</keyword>
<dbReference type="InterPro" id="IPR051700">
    <property type="entry name" value="STE20_Ser-Thr_kinase"/>
</dbReference>
<dbReference type="PANTHER" id="PTHR47096">
    <property type="entry name" value="MISSHAPEN LIKE KINASE 1"/>
    <property type="match status" value="1"/>
</dbReference>
<evidence type="ECO:0000256" key="4">
    <source>
        <dbReference type="ARBA" id="ARBA00022679"/>
    </source>
</evidence>
<dbReference type="Pfam" id="PF00780">
    <property type="entry name" value="CNH"/>
    <property type="match status" value="1"/>
</dbReference>
<dbReference type="EC" id="2.7.11.1" evidence="2"/>
<dbReference type="OrthoDB" id="8957712at2759"/>
<keyword evidence="5" id="KW-0418">Kinase</keyword>
<accession>A0A0L8FQN2</accession>
<gene>
    <name evidence="7" type="ORF">OCBIM_22011624mg</name>
</gene>
<evidence type="ECO:0000256" key="2">
    <source>
        <dbReference type="ARBA" id="ARBA00012513"/>
    </source>
</evidence>
<dbReference type="AlphaFoldDB" id="A0A0L8FQN2"/>
<reference evidence="7" key="1">
    <citation type="submission" date="2015-07" db="EMBL/GenBank/DDBJ databases">
        <title>MeaNS - Measles Nucleotide Surveillance Program.</title>
        <authorList>
            <person name="Tran T."/>
            <person name="Druce J."/>
        </authorList>
    </citation>
    <scope>NUCLEOTIDE SEQUENCE</scope>
    <source>
        <strain evidence="7">UCB-OBI-ISO-001</strain>
        <tissue evidence="7">Gonad</tissue>
    </source>
</reference>
<name>A0A0L8FQN2_OCTBM</name>
<keyword evidence="3" id="KW-0723">Serine/threonine-protein kinase</keyword>
<evidence type="ECO:0000313" key="7">
    <source>
        <dbReference type="EMBL" id="KOF66690.1"/>
    </source>
</evidence>
<dbReference type="EMBL" id="KQ427818">
    <property type="protein sequence ID" value="KOF66690.1"/>
    <property type="molecule type" value="Genomic_DNA"/>
</dbReference>